<evidence type="ECO:0000256" key="2">
    <source>
        <dbReference type="ARBA" id="ARBA00007935"/>
    </source>
</evidence>
<comment type="subcellular location">
    <subcellularLocation>
        <location evidence="1">Cell membrane</location>
        <topology evidence="1">Multi-pass membrane protein</topology>
    </subcellularLocation>
</comment>
<feature type="transmembrane region" description="Helical" evidence="8">
    <location>
        <begin position="222"/>
        <end position="241"/>
    </location>
</feature>
<dbReference type="SUPFAM" id="SSF81345">
    <property type="entry name" value="ABC transporter involved in vitamin B12 uptake, BtuC"/>
    <property type="match status" value="1"/>
</dbReference>
<evidence type="ECO:0000313" key="9">
    <source>
        <dbReference type="EMBL" id="BDZ51076.1"/>
    </source>
</evidence>
<dbReference type="PANTHER" id="PTHR30472">
    <property type="entry name" value="FERRIC ENTEROBACTIN TRANSPORT SYSTEM PERMEASE PROTEIN"/>
    <property type="match status" value="1"/>
</dbReference>
<name>A0ABM8GRN2_9MICO</name>
<evidence type="ECO:0000256" key="3">
    <source>
        <dbReference type="ARBA" id="ARBA00022448"/>
    </source>
</evidence>
<feature type="transmembrane region" description="Helical" evidence="8">
    <location>
        <begin position="30"/>
        <end position="51"/>
    </location>
</feature>
<keyword evidence="3" id="KW-0813">Transport</keyword>
<protein>
    <submittedName>
        <fullName evidence="9">Iron ABC transporter permease</fullName>
    </submittedName>
</protein>
<feature type="transmembrane region" description="Helical" evidence="8">
    <location>
        <begin position="300"/>
        <end position="322"/>
    </location>
</feature>
<organism evidence="9 10">
    <name type="scientific">Frondihabitans sucicola</name>
    <dbReference type="NCBI Taxonomy" id="1268041"/>
    <lineage>
        <taxon>Bacteria</taxon>
        <taxon>Bacillati</taxon>
        <taxon>Actinomycetota</taxon>
        <taxon>Actinomycetes</taxon>
        <taxon>Micrococcales</taxon>
        <taxon>Microbacteriaceae</taxon>
        <taxon>Frondihabitans</taxon>
    </lineage>
</organism>
<dbReference type="InterPro" id="IPR000522">
    <property type="entry name" value="ABC_transptr_permease_BtuC"/>
</dbReference>
<feature type="transmembrane region" description="Helical" evidence="8">
    <location>
        <begin position="170"/>
        <end position="187"/>
    </location>
</feature>
<keyword evidence="10" id="KW-1185">Reference proteome</keyword>
<feature type="transmembrane region" description="Helical" evidence="8">
    <location>
        <begin position="113"/>
        <end position="135"/>
    </location>
</feature>
<dbReference type="InterPro" id="IPR037294">
    <property type="entry name" value="ABC_BtuC-like"/>
</dbReference>
<accession>A0ABM8GRN2</accession>
<evidence type="ECO:0000256" key="4">
    <source>
        <dbReference type="ARBA" id="ARBA00022475"/>
    </source>
</evidence>
<dbReference type="RefSeq" id="WP_286343928.1">
    <property type="nucleotide sequence ID" value="NZ_AP027732.1"/>
</dbReference>
<dbReference type="CDD" id="cd06550">
    <property type="entry name" value="TM_ABC_iron-siderophores_like"/>
    <property type="match status" value="1"/>
</dbReference>
<feature type="transmembrane region" description="Helical" evidence="8">
    <location>
        <begin position="328"/>
        <end position="346"/>
    </location>
</feature>
<sequence length="353" mass="35831">MADAPLLSAARAGRPGSGPRRDAKSGVARLAPGLALAAFVLAVAALLSIAVGTRFVPPETVWNALIDPGSSFDDTVVQSRIPRTVLGLLCGSALAVSGVIMQGLTRNPLGDPGLLGINVGAAATIVTGLAFFGVGTGQERVWLALPGALVAVVAVYALGSGRRGATPVKLVLAGAVITAILSAYIQAVTLTHPDAFESYRFWVLGSLAGRDPALIGQVLPYLIAGFVLALFLPGSLNALALGDDTATALGAKVGRTRVLGALAAALLCAGSTAAVGPIAFIGLAVPHIVRTFTGDDHRWLLPYSALLGPALLLLADVLGRIVASPQELEVGVVTAFLGAPVLLMAVRRMRGRA</sequence>
<keyword evidence="6 8" id="KW-1133">Transmembrane helix</keyword>
<dbReference type="Pfam" id="PF01032">
    <property type="entry name" value="FecCD"/>
    <property type="match status" value="1"/>
</dbReference>
<feature type="transmembrane region" description="Helical" evidence="8">
    <location>
        <begin position="81"/>
        <end position="101"/>
    </location>
</feature>
<evidence type="ECO:0000256" key="7">
    <source>
        <dbReference type="ARBA" id="ARBA00023136"/>
    </source>
</evidence>
<evidence type="ECO:0000256" key="8">
    <source>
        <dbReference type="SAM" id="Phobius"/>
    </source>
</evidence>
<dbReference type="Proteomes" id="UP001321486">
    <property type="component" value="Chromosome"/>
</dbReference>
<feature type="transmembrane region" description="Helical" evidence="8">
    <location>
        <begin position="261"/>
        <end position="288"/>
    </location>
</feature>
<evidence type="ECO:0000256" key="1">
    <source>
        <dbReference type="ARBA" id="ARBA00004651"/>
    </source>
</evidence>
<evidence type="ECO:0000256" key="5">
    <source>
        <dbReference type="ARBA" id="ARBA00022692"/>
    </source>
</evidence>
<gene>
    <name evidence="9" type="ORF">GCM10025867_33170</name>
</gene>
<dbReference type="Gene3D" id="1.10.3470.10">
    <property type="entry name" value="ABC transporter involved in vitamin B12 uptake, BtuC"/>
    <property type="match status" value="1"/>
</dbReference>
<evidence type="ECO:0000313" key="10">
    <source>
        <dbReference type="Proteomes" id="UP001321486"/>
    </source>
</evidence>
<proteinExistence type="inferred from homology"/>
<evidence type="ECO:0000256" key="6">
    <source>
        <dbReference type="ARBA" id="ARBA00022989"/>
    </source>
</evidence>
<keyword evidence="5 8" id="KW-0812">Transmembrane</keyword>
<keyword evidence="4" id="KW-1003">Cell membrane</keyword>
<dbReference type="EMBL" id="AP027732">
    <property type="protein sequence ID" value="BDZ51076.1"/>
    <property type="molecule type" value="Genomic_DNA"/>
</dbReference>
<dbReference type="PANTHER" id="PTHR30472:SF1">
    <property type="entry name" value="FE(3+) DICITRATE TRANSPORT SYSTEM PERMEASE PROTEIN FECC-RELATED"/>
    <property type="match status" value="1"/>
</dbReference>
<comment type="similarity">
    <text evidence="2">Belongs to the binding-protein-dependent transport system permease family. FecCD subfamily.</text>
</comment>
<reference evidence="10" key="1">
    <citation type="journal article" date="2019" name="Int. J. Syst. Evol. Microbiol.">
        <title>The Global Catalogue of Microorganisms (GCM) 10K type strain sequencing project: providing services to taxonomists for standard genome sequencing and annotation.</title>
        <authorList>
            <consortium name="The Broad Institute Genomics Platform"/>
            <consortium name="The Broad Institute Genome Sequencing Center for Infectious Disease"/>
            <person name="Wu L."/>
            <person name="Ma J."/>
        </authorList>
    </citation>
    <scope>NUCLEOTIDE SEQUENCE [LARGE SCALE GENOMIC DNA]</scope>
    <source>
        <strain evidence="10">NBRC 108728</strain>
    </source>
</reference>
<feature type="transmembrane region" description="Helical" evidence="8">
    <location>
        <begin position="141"/>
        <end position="158"/>
    </location>
</feature>
<keyword evidence="7 8" id="KW-0472">Membrane</keyword>